<evidence type="ECO:0000313" key="6">
    <source>
        <dbReference type="Proteomes" id="UP000887566"/>
    </source>
</evidence>
<dbReference type="Pfam" id="PF01094">
    <property type="entry name" value="ANF_receptor"/>
    <property type="match status" value="1"/>
</dbReference>
<dbReference type="GO" id="GO:0016020">
    <property type="term" value="C:membrane"/>
    <property type="evidence" value="ECO:0007669"/>
    <property type="project" value="UniProtKB-SubCell"/>
</dbReference>
<dbReference type="InterPro" id="IPR028082">
    <property type="entry name" value="Peripla_BP_I"/>
</dbReference>
<keyword evidence="2" id="KW-0812">Transmembrane</keyword>
<comment type="subcellular location">
    <subcellularLocation>
        <location evidence="1">Membrane</location>
    </subcellularLocation>
</comment>
<sequence>MAAIWNIPIVGYMSTSAALRNKNIYKTLSRVTLTSSNSLANALGLVLQHFNYSQVAIASGRNVAQMADAIKQMLVNNSITLAAHAVFDENATAEIIAASHQLQNIRENARIIIVVFGPQLSAANVFAKAVSLAGMKNSDYLYIYLTIYHGYPDYLPWIASNGTLVQEIKSYYDNSIIIDNDGYANKSVENFFIKVNRTLGFQITDLDSNYIAGYMQLYDAVYVYYKSLLAAIDQANGDVNVYLNGSYIWNLERTLPNASSPQFYGQFSIDCLSSSI</sequence>
<evidence type="ECO:0000256" key="2">
    <source>
        <dbReference type="ARBA" id="ARBA00022692"/>
    </source>
</evidence>
<dbReference type="Gene3D" id="3.40.50.2300">
    <property type="match status" value="2"/>
</dbReference>
<keyword evidence="6" id="KW-1185">Reference proteome</keyword>
<evidence type="ECO:0000256" key="1">
    <source>
        <dbReference type="ARBA" id="ARBA00004370"/>
    </source>
</evidence>
<dbReference type="InterPro" id="IPR001828">
    <property type="entry name" value="ANF_lig-bd_rcpt"/>
</dbReference>
<dbReference type="GO" id="GO:0017046">
    <property type="term" value="F:peptide hormone binding"/>
    <property type="evidence" value="ECO:0007669"/>
    <property type="project" value="TreeGrafter"/>
</dbReference>
<evidence type="ECO:0000313" key="7">
    <source>
        <dbReference type="WBParaSite" id="PSAMB.scaffold1706size28558.g14471.t1"/>
    </source>
</evidence>
<dbReference type="WBParaSite" id="PSAMB.scaffold1706size28558.g14471.t1">
    <property type="protein sequence ID" value="PSAMB.scaffold1706size28558.g14471.t1"/>
    <property type="gene ID" value="PSAMB.scaffold1706size28558.g14471"/>
</dbReference>
<accession>A0A914VAE9</accession>
<dbReference type="GO" id="GO:0038023">
    <property type="term" value="F:signaling receptor activity"/>
    <property type="evidence" value="ECO:0007669"/>
    <property type="project" value="TreeGrafter"/>
</dbReference>
<dbReference type="PANTHER" id="PTHR44755">
    <property type="entry name" value="NATRIURETIC PEPTIDE RECEPTOR 3-RELATED"/>
    <property type="match status" value="1"/>
</dbReference>
<dbReference type="PANTHER" id="PTHR44755:SF8">
    <property type="entry name" value="RECEPTOR LIGAND BINDING REGION DOMAIN-CONTAINING PROTEIN"/>
    <property type="match status" value="1"/>
</dbReference>
<dbReference type="InterPro" id="IPR052612">
    <property type="entry name" value="ANP_Clearance_Receptor"/>
</dbReference>
<evidence type="ECO:0000259" key="5">
    <source>
        <dbReference type="Pfam" id="PF01094"/>
    </source>
</evidence>
<dbReference type="Proteomes" id="UP000887566">
    <property type="component" value="Unplaced"/>
</dbReference>
<keyword evidence="3" id="KW-1133">Transmembrane helix</keyword>
<keyword evidence="4" id="KW-0472">Membrane</keyword>
<organism evidence="6 7">
    <name type="scientific">Plectus sambesii</name>
    <dbReference type="NCBI Taxonomy" id="2011161"/>
    <lineage>
        <taxon>Eukaryota</taxon>
        <taxon>Metazoa</taxon>
        <taxon>Ecdysozoa</taxon>
        <taxon>Nematoda</taxon>
        <taxon>Chromadorea</taxon>
        <taxon>Plectida</taxon>
        <taxon>Plectina</taxon>
        <taxon>Plectoidea</taxon>
        <taxon>Plectidae</taxon>
        <taxon>Plectus</taxon>
    </lineage>
</organism>
<dbReference type="GO" id="GO:0007165">
    <property type="term" value="P:signal transduction"/>
    <property type="evidence" value="ECO:0007669"/>
    <property type="project" value="TreeGrafter"/>
</dbReference>
<feature type="domain" description="Receptor ligand binding region" evidence="5">
    <location>
        <begin position="1"/>
        <end position="232"/>
    </location>
</feature>
<evidence type="ECO:0000256" key="3">
    <source>
        <dbReference type="ARBA" id="ARBA00022989"/>
    </source>
</evidence>
<name>A0A914VAE9_9BILA</name>
<dbReference type="AlphaFoldDB" id="A0A914VAE9"/>
<reference evidence="7" key="1">
    <citation type="submission" date="2022-11" db="UniProtKB">
        <authorList>
            <consortium name="WormBaseParasite"/>
        </authorList>
    </citation>
    <scope>IDENTIFICATION</scope>
</reference>
<dbReference type="SUPFAM" id="SSF53822">
    <property type="entry name" value="Periplasmic binding protein-like I"/>
    <property type="match status" value="1"/>
</dbReference>
<proteinExistence type="predicted"/>
<protein>
    <submittedName>
        <fullName evidence="7">Receptor ligand binding region domain-containing protein</fullName>
    </submittedName>
</protein>
<evidence type="ECO:0000256" key="4">
    <source>
        <dbReference type="ARBA" id="ARBA00023136"/>
    </source>
</evidence>